<accession>A0ABX3SXZ1</accession>
<dbReference type="Pfam" id="PF00881">
    <property type="entry name" value="Nitroreductase"/>
    <property type="match status" value="1"/>
</dbReference>
<evidence type="ECO:0000313" key="2">
    <source>
        <dbReference type="EMBL" id="ORA84939.1"/>
    </source>
</evidence>
<dbReference type="InterPro" id="IPR052544">
    <property type="entry name" value="Bacteriocin_Proc_Enz"/>
</dbReference>
<dbReference type="PANTHER" id="PTHR43745">
    <property type="entry name" value="NITROREDUCTASE MJ1384-RELATED"/>
    <property type="match status" value="1"/>
</dbReference>
<dbReference type="EMBL" id="MVHV01000002">
    <property type="protein sequence ID" value="ORA84939.1"/>
    <property type="molecule type" value="Genomic_DNA"/>
</dbReference>
<dbReference type="PANTHER" id="PTHR43745:SF2">
    <property type="entry name" value="NITROREDUCTASE MJ1384-RELATED"/>
    <property type="match status" value="1"/>
</dbReference>
<evidence type="ECO:0000313" key="3">
    <source>
        <dbReference type="Proteomes" id="UP000243140"/>
    </source>
</evidence>
<dbReference type="Gene3D" id="3.40.109.10">
    <property type="entry name" value="NADH Oxidase"/>
    <property type="match status" value="1"/>
</dbReference>
<dbReference type="CDD" id="cd02142">
    <property type="entry name" value="McbC_SagB-like_oxidoreductase"/>
    <property type="match status" value="1"/>
</dbReference>
<dbReference type="Proteomes" id="UP000243140">
    <property type="component" value="Unassembled WGS sequence"/>
</dbReference>
<dbReference type="InterPro" id="IPR020051">
    <property type="entry name" value="SagB-type_dehydrogenase"/>
</dbReference>
<dbReference type="SUPFAM" id="SSF55469">
    <property type="entry name" value="FMN-dependent nitroreductase-like"/>
    <property type="match status" value="1"/>
</dbReference>
<name>A0ABX3SXZ1_MYCMA</name>
<dbReference type="InterPro" id="IPR029479">
    <property type="entry name" value="Nitroreductase"/>
</dbReference>
<keyword evidence="3" id="KW-1185">Reference proteome</keyword>
<sequence>MRLRRRFGLMCYWHDGAFVVHGYPRSSPTKLDPVAVEILAAFDDWVEPAEALERLAGFDPESVGQAVTVLRDSGLLLTEGDEDADEDEAIARQWGPWAPESSFFHYATQDECYAPADLSAFPFDSMATDEFGAAGDGRAHTLFTAYPDADRLLLPRRPTRLAEPFGDVLYSRRTHREFADSPVALETLSVLLATVFGPVDFVNSGRSALMRRTSAAGGSRQEVDAYLCIRNVEGVPPGIYHYNCLEHSLELLAEGLTRERVVELCGMQEWAGGTAFLVVLSAAIDRMLSKYRGPRAYRVCLLNAGHLGQTFALTATALGLGPFQTAAFHDSTVAQACGLDNVGHTPLYILAAGYPETDPVTAPPVASLETFRRTTMRQNNFGRPTMP</sequence>
<reference evidence="2 3" key="1">
    <citation type="submission" date="2017-02" db="EMBL/GenBank/DDBJ databases">
        <title>The new phylogeny of genus Mycobacterium.</title>
        <authorList>
            <person name="Tortoli E."/>
            <person name="Trovato A."/>
            <person name="Cirillo D.M."/>
        </authorList>
    </citation>
    <scope>NUCLEOTIDE SEQUENCE [LARGE SCALE GENOMIC DNA]</scope>
    <source>
        <strain evidence="2 3">IP1130001</strain>
    </source>
</reference>
<feature type="domain" description="Nitroreductase" evidence="1">
    <location>
        <begin position="170"/>
        <end position="354"/>
    </location>
</feature>
<dbReference type="RefSeq" id="WP_071509779.1">
    <property type="nucleotide sequence ID" value="NZ_CP060015.1"/>
</dbReference>
<dbReference type="NCBIfam" id="TIGR03605">
    <property type="entry name" value="antibiot_sagB"/>
    <property type="match status" value="1"/>
</dbReference>
<evidence type="ECO:0000259" key="1">
    <source>
        <dbReference type="Pfam" id="PF00881"/>
    </source>
</evidence>
<gene>
    <name evidence="2" type="ORF">BST29_01680</name>
</gene>
<organism evidence="2 3">
    <name type="scientific">Mycobacterium malmoense</name>
    <dbReference type="NCBI Taxonomy" id="1780"/>
    <lineage>
        <taxon>Bacteria</taxon>
        <taxon>Bacillati</taxon>
        <taxon>Actinomycetota</taxon>
        <taxon>Actinomycetes</taxon>
        <taxon>Mycobacteriales</taxon>
        <taxon>Mycobacteriaceae</taxon>
        <taxon>Mycobacterium</taxon>
    </lineage>
</organism>
<proteinExistence type="predicted"/>
<dbReference type="InterPro" id="IPR000415">
    <property type="entry name" value="Nitroreductase-like"/>
</dbReference>
<protein>
    <submittedName>
        <fullName evidence="2">Nitroreductase</fullName>
    </submittedName>
</protein>
<comment type="caution">
    <text evidence="2">The sequence shown here is derived from an EMBL/GenBank/DDBJ whole genome shotgun (WGS) entry which is preliminary data.</text>
</comment>